<dbReference type="Proteomes" id="UP001154400">
    <property type="component" value="Chromosome"/>
</dbReference>
<accession>A0A3S5Y7W6</accession>
<sequence>MARNDQRWHWAPEELALASGPDAGFWIADGLRRGAFDVGGLVPPVFDAFARVFHPVYLHDGDDWTRVNWGTIAQQHGTTAHAAMSWQAITGTHRPGNDPEEGSLPRPEASVLATILRHHTTTPDECWFAIWDGYGDEGRPPAGIELLDASRNMVVLHGPITAAEARFGAAPHHSGGGYSANLWWPNDHTWCVATDIDHKSTYVGGNSACIDAILTDPRLEAFPVSGTQFIGWAADTVNPHPPHGT</sequence>
<name>A0A3S5Y7W6_RHOH1</name>
<organism evidence="1">
    <name type="scientific">Rhodococcus hoagii (strain 103S)</name>
    <name type="common">Rhodococcus equi</name>
    <dbReference type="NCBI Taxonomy" id="685727"/>
    <lineage>
        <taxon>Bacteria</taxon>
        <taxon>Bacillati</taxon>
        <taxon>Actinomycetota</taxon>
        <taxon>Actinomycetes</taxon>
        <taxon>Mycobacteriales</taxon>
        <taxon>Nocardiaceae</taxon>
        <taxon>Prescottella</taxon>
    </lineage>
</organism>
<dbReference type="EMBL" id="FN563149">
    <property type="protein sequence ID" value="CBH48645.1"/>
    <property type="molecule type" value="Genomic_DNA"/>
</dbReference>
<dbReference type="AlphaFoldDB" id="A0A3S5Y7W6"/>
<reference evidence="1" key="1">
    <citation type="journal article" date="2010" name="PLoS Genet.">
        <title>The genome of a pathogenic rhodococcus: cooptive virulence underpinned by key gene acquisitions.</title>
        <authorList>
            <person name="Letek M."/>
            <person name="Gonzalez P."/>
            <person name="Macarthur I."/>
            <person name="Rodriguez H."/>
            <person name="Freeman T.C."/>
            <person name="Valero-Rello A."/>
            <person name="Blanco M."/>
            <person name="Buckley T."/>
            <person name="Cherevach I."/>
            <person name="Fahey R."/>
            <person name="Hapeshi A."/>
            <person name="Holdstock J."/>
            <person name="Leadon D."/>
            <person name="Navas J."/>
            <person name="Ocampo A."/>
            <person name="Quail M.A."/>
            <person name="Sanders M."/>
            <person name="Scortti M.M."/>
            <person name="Prescott J.F."/>
            <person name="Fogarty U."/>
            <person name="Meijer W.G."/>
            <person name="Parkhill J."/>
            <person name="Bentley S.D."/>
            <person name="Vazquez-Boland J.A."/>
        </authorList>
    </citation>
    <scope>NUCLEOTIDE SEQUENCE [LARGE SCALE GENOMIC DNA]</scope>
    <source>
        <strain evidence="1 2">103S</strain>
    </source>
</reference>
<gene>
    <name evidence="1" type="ordered locus">REQ_26170</name>
</gene>
<dbReference type="KEGG" id="req:REQ_26170"/>
<evidence type="ECO:0000313" key="2">
    <source>
        <dbReference type="Proteomes" id="UP000006892"/>
    </source>
</evidence>
<evidence type="ECO:0000313" key="1">
    <source>
        <dbReference type="EMBL" id="CBH48645.1"/>
    </source>
</evidence>
<dbReference type="RefSeq" id="WP_013416236.1">
    <property type="nucleotide sequence ID" value="NC_014659.1"/>
</dbReference>
<proteinExistence type="predicted"/>
<protein>
    <submittedName>
        <fullName evidence="1">Uncharacterized protein</fullName>
    </submittedName>
</protein>